<evidence type="ECO:0000313" key="1">
    <source>
        <dbReference type="EMBL" id="PHM22137.1"/>
    </source>
</evidence>
<accession>A0A2D0IK41</accession>
<evidence type="ECO:0000313" key="3">
    <source>
        <dbReference type="Proteomes" id="UP000225605"/>
    </source>
</evidence>
<protein>
    <submittedName>
        <fullName evidence="1">Uncharacterized protein</fullName>
    </submittedName>
</protein>
<sequence>MKIDYQNKGNAALIIITSFITERRLHNRCVDAALLAVGRLRATSFGVLFRKTAITGKANHMMRAYKIICKEASRDK</sequence>
<name>A0A2D0IK41_9GAMM</name>
<evidence type="ECO:0000313" key="4">
    <source>
        <dbReference type="Proteomes" id="UP000283568"/>
    </source>
</evidence>
<organism evidence="1 3">
    <name type="scientific">Xenorhabdus ehlersii</name>
    <dbReference type="NCBI Taxonomy" id="290111"/>
    <lineage>
        <taxon>Bacteria</taxon>
        <taxon>Pseudomonadati</taxon>
        <taxon>Pseudomonadota</taxon>
        <taxon>Gammaproteobacteria</taxon>
        <taxon>Enterobacterales</taxon>
        <taxon>Morganellaceae</taxon>
        <taxon>Xenorhabdus</taxon>
    </lineage>
</organism>
<dbReference type="OrthoDB" id="6461425at2"/>
<dbReference type="Proteomes" id="UP000225605">
    <property type="component" value="Unassembled WGS sequence"/>
</dbReference>
<reference evidence="2 4" key="2">
    <citation type="submission" date="2018-09" db="EMBL/GenBank/DDBJ databases">
        <title>Genomic Encyclopedia of Archaeal and Bacterial Type Strains, Phase II (KMG-II): from individual species to whole genera.</title>
        <authorList>
            <person name="Goeker M."/>
        </authorList>
    </citation>
    <scope>NUCLEOTIDE SEQUENCE [LARGE SCALE GENOMIC DNA]</scope>
    <source>
        <strain evidence="2 4">DSM 16337</strain>
    </source>
</reference>
<dbReference type="EMBL" id="NIBT01000038">
    <property type="protein sequence ID" value="PHM22137.1"/>
    <property type="molecule type" value="Genomic_DNA"/>
</dbReference>
<reference evidence="1 3" key="1">
    <citation type="journal article" date="2017" name="Nat. Microbiol.">
        <title>Natural product diversity associated with the nematode symbionts Photorhabdus and Xenorhabdus.</title>
        <authorList>
            <person name="Tobias N.J."/>
            <person name="Wolff H."/>
            <person name="Djahanschiri B."/>
            <person name="Grundmann F."/>
            <person name="Kronenwerth M."/>
            <person name="Shi Y.M."/>
            <person name="Simonyi S."/>
            <person name="Grun P."/>
            <person name="Shapiro-Ilan D."/>
            <person name="Pidot S.J."/>
            <person name="Stinear T.P."/>
            <person name="Ebersberger I."/>
            <person name="Bode H.B."/>
        </authorList>
    </citation>
    <scope>NUCLEOTIDE SEQUENCE [LARGE SCALE GENOMIC DNA]</scope>
    <source>
        <strain evidence="1 3">DSM 16337</strain>
    </source>
</reference>
<evidence type="ECO:0000313" key="2">
    <source>
        <dbReference type="EMBL" id="RKE88715.1"/>
    </source>
</evidence>
<dbReference type="Proteomes" id="UP000283568">
    <property type="component" value="Unassembled WGS sequence"/>
</dbReference>
<dbReference type="EMBL" id="RAQI01000005">
    <property type="protein sequence ID" value="RKE88715.1"/>
    <property type="molecule type" value="Genomic_DNA"/>
</dbReference>
<comment type="caution">
    <text evidence="1">The sequence shown here is derived from an EMBL/GenBank/DDBJ whole genome shotgun (WGS) entry which is preliminary data.</text>
</comment>
<dbReference type="RefSeq" id="WP_099134037.1">
    <property type="nucleotide sequence ID" value="NZ_CAWNOJ010000051.1"/>
</dbReference>
<gene>
    <name evidence="2" type="ORF">BDE27_3367</name>
    <name evidence="1" type="ORF">Xehl_03933</name>
</gene>
<dbReference type="AlphaFoldDB" id="A0A2D0IK41"/>
<proteinExistence type="predicted"/>
<keyword evidence="4" id="KW-1185">Reference proteome</keyword>